<keyword evidence="2" id="KW-1185">Reference proteome</keyword>
<reference evidence="1" key="2">
    <citation type="submission" date="2020-11" db="EMBL/GenBank/DDBJ databases">
        <authorList>
            <person name="McCartney M.A."/>
            <person name="Auch B."/>
            <person name="Kono T."/>
            <person name="Mallez S."/>
            <person name="Becker A."/>
            <person name="Gohl D.M."/>
            <person name="Silverstein K.A.T."/>
            <person name="Koren S."/>
            <person name="Bechman K.B."/>
            <person name="Herman A."/>
            <person name="Abrahante J.E."/>
            <person name="Garbe J."/>
        </authorList>
    </citation>
    <scope>NUCLEOTIDE SEQUENCE</scope>
    <source>
        <strain evidence="1">Duluth1</strain>
        <tissue evidence="1">Whole animal</tissue>
    </source>
</reference>
<reference evidence="1" key="1">
    <citation type="journal article" date="2019" name="bioRxiv">
        <title>The Genome of the Zebra Mussel, Dreissena polymorpha: A Resource for Invasive Species Research.</title>
        <authorList>
            <person name="McCartney M.A."/>
            <person name="Auch B."/>
            <person name="Kono T."/>
            <person name="Mallez S."/>
            <person name="Zhang Y."/>
            <person name="Obille A."/>
            <person name="Becker A."/>
            <person name="Abrahante J.E."/>
            <person name="Garbe J."/>
            <person name="Badalamenti J.P."/>
            <person name="Herman A."/>
            <person name="Mangelson H."/>
            <person name="Liachko I."/>
            <person name="Sullivan S."/>
            <person name="Sone E.D."/>
            <person name="Koren S."/>
            <person name="Silverstein K.A.T."/>
            <person name="Beckman K.B."/>
            <person name="Gohl D.M."/>
        </authorList>
    </citation>
    <scope>NUCLEOTIDE SEQUENCE</scope>
    <source>
        <strain evidence="1">Duluth1</strain>
        <tissue evidence="1">Whole animal</tissue>
    </source>
</reference>
<organism evidence="1 2">
    <name type="scientific">Dreissena polymorpha</name>
    <name type="common">Zebra mussel</name>
    <name type="synonym">Mytilus polymorpha</name>
    <dbReference type="NCBI Taxonomy" id="45954"/>
    <lineage>
        <taxon>Eukaryota</taxon>
        <taxon>Metazoa</taxon>
        <taxon>Spiralia</taxon>
        <taxon>Lophotrochozoa</taxon>
        <taxon>Mollusca</taxon>
        <taxon>Bivalvia</taxon>
        <taxon>Autobranchia</taxon>
        <taxon>Heteroconchia</taxon>
        <taxon>Euheterodonta</taxon>
        <taxon>Imparidentia</taxon>
        <taxon>Neoheterodontei</taxon>
        <taxon>Myida</taxon>
        <taxon>Dreissenoidea</taxon>
        <taxon>Dreissenidae</taxon>
        <taxon>Dreissena</taxon>
    </lineage>
</organism>
<proteinExistence type="predicted"/>
<comment type="caution">
    <text evidence="1">The sequence shown here is derived from an EMBL/GenBank/DDBJ whole genome shotgun (WGS) entry which is preliminary data.</text>
</comment>
<sequence>MTLYAFKSNEVACGRTFHIHELAHGYHGDCGGDVAVVGQHADLAVLPIERHFRRLRNRTPRVSGERL</sequence>
<protein>
    <submittedName>
        <fullName evidence="1">Uncharacterized protein</fullName>
    </submittedName>
</protein>
<evidence type="ECO:0000313" key="2">
    <source>
        <dbReference type="Proteomes" id="UP000828390"/>
    </source>
</evidence>
<accession>A0A9D4F6S2</accession>
<dbReference type="AlphaFoldDB" id="A0A9D4F6S2"/>
<gene>
    <name evidence="1" type="ORF">DPMN_146545</name>
</gene>
<name>A0A9D4F6S2_DREPO</name>
<evidence type="ECO:0000313" key="1">
    <source>
        <dbReference type="EMBL" id="KAH3793043.1"/>
    </source>
</evidence>
<dbReference type="EMBL" id="JAIWYP010000007">
    <property type="protein sequence ID" value="KAH3793043.1"/>
    <property type="molecule type" value="Genomic_DNA"/>
</dbReference>
<dbReference type="Proteomes" id="UP000828390">
    <property type="component" value="Unassembled WGS sequence"/>
</dbReference>